<evidence type="ECO:0000256" key="13">
    <source>
        <dbReference type="SAM" id="MobiDB-lite"/>
    </source>
</evidence>
<evidence type="ECO:0000256" key="1">
    <source>
        <dbReference type="ARBA" id="ARBA00004137"/>
    </source>
</evidence>
<dbReference type="GO" id="GO:0005743">
    <property type="term" value="C:mitochondrial inner membrane"/>
    <property type="evidence" value="ECO:0007669"/>
    <property type="project" value="UniProtKB-SubCell"/>
</dbReference>
<keyword evidence="16" id="KW-1185">Reference proteome</keyword>
<evidence type="ECO:0000256" key="2">
    <source>
        <dbReference type="ARBA" id="ARBA00010524"/>
    </source>
</evidence>
<dbReference type="GO" id="GO:0006644">
    <property type="term" value="P:phospholipid metabolic process"/>
    <property type="evidence" value="ECO:0007669"/>
    <property type="project" value="InterPro"/>
</dbReference>
<accession>D8LB90</accession>
<sequence length="371" mass="41138">MAVPHGQLTDCFTMARWKGMSVVSKALVSLLLLCRIVVSQAFLCGPAGWSQHVQASRYHGVGGKGSPASSRNRERHRTTTEATQLRASAAASPAGEPQQQRAETSLGMLDAAIAIPAAIPAPNEHREIDGSSGGGVGGVKGRKKPKSLRGVFRRAFSKALSYLTIMTTWIVFRFLLKGLNKVECHNRQALLDAVLDRGDRGLLTVSNHMCVYDDPGLWSALIPFWRTGRRRMRWALCTDDIYYAHPVLKNIFEAGRTLPIKRTRGMEQPLFKAFFQKLEGGEWGHIFAEGAIRQPWRFSRDEPILADFKAGIGRLLLRSEGERFEFTSENPLTSPQSSRNAGEHVLKLEAVARKDYYGDDPDASPYCTAQK</sequence>
<dbReference type="PANTHER" id="PTHR12497">
    <property type="entry name" value="TAZ PROTEIN TAFAZZIN"/>
    <property type="match status" value="1"/>
</dbReference>
<evidence type="ECO:0000256" key="7">
    <source>
        <dbReference type="ARBA" id="ARBA00023128"/>
    </source>
</evidence>
<keyword evidence="6" id="KW-0443">Lipid metabolism</keyword>
<dbReference type="SMART" id="SM00563">
    <property type="entry name" value="PlsC"/>
    <property type="match status" value="1"/>
</dbReference>
<feature type="region of interest" description="Disordered" evidence="13">
    <location>
        <begin position="124"/>
        <end position="144"/>
    </location>
</feature>
<dbReference type="GO" id="GO:0005741">
    <property type="term" value="C:mitochondrial outer membrane"/>
    <property type="evidence" value="ECO:0007669"/>
    <property type="project" value="UniProtKB-SubCell"/>
</dbReference>
<evidence type="ECO:0000313" key="16">
    <source>
        <dbReference type="Proteomes" id="UP000002630"/>
    </source>
</evidence>
<dbReference type="EMBL" id="FN647682">
    <property type="protein sequence ID" value="CBN76599.1"/>
    <property type="molecule type" value="Genomic_DNA"/>
</dbReference>
<comment type="catalytic activity">
    <reaction evidence="11">
        <text>1'-[1,2-diacyl-sn-glycero-3-phospho],3'-[1-acyl-sn-glycero-3-phospho]-glycerol + a 1,2-diacyl-sn-glycero-3-phosphocholine = a cardiolipin + a 1-acyl-sn-glycero-3-phosphocholine</text>
        <dbReference type="Rhea" id="RHEA:33731"/>
        <dbReference type="ChEBI" id="CHEBI:57643"/>
        <dbReference type="ChEBI" id="CHEBI:58168"/>
        <dbReference type="ChEBI" id="CHEBI:62237"/>
        <dbReference type="ChEBI" id="CHEBI:64743"/>
    </reaction>
    <physiologicalReaction direction="left-to-right" evidence="11">
        <dbReference type="Rhea" id="RHEA:33732"/>
    </physiologicalReaction>
    <physiologicalReaction direction="right-to-left" evidence="11">
        <dbReference type="Rhea" id="RHEA:33733"/>
    </physiologicalReaction>
</comment>
<gene>
    <name evidence="15" type="ORF">Esi_0000_0315</name>
</gene>
<reference evidence="15 16" key="1">
    <citation type="journal article" date="2010" name="Nature">
        <title>The Ectocarpus genome and the independent evolution of multicellularity in brown algae.</title>
        <authorList>
            <person name="Cock J.M."/>
            <person name="Sterck L."/>
            <person name="Rouze P."/>
            <person name="Scornet D."/>
            <person name="Allen A.E."/>
            <person name="Amoutzias G."/>
            <person name="Anthouard V."/>
            <person name="Artiguenave F."/>
            <person name="Aury J.M."/>
            <person name="Badger J.H."/>
            <person name="Beszteri B."/>
            <person name="Billiau K."/>
            <person name="Bonnet E."/>
            <person name="Bothwell J.H."/>
            <person name="Bowler C."/>
            <person name="Boyen C."/>
            <person name="Brownlee C."/>
            <person name="Carrano C.J."/>
            <person name="Charrier B."/>
            <person name="Cho G.Y."/>
            <person name="Coelho S.M."/>
            <person name="Collen J."/>
            <person name="Corre E."/>
            <person name="Da Silva C."/>
            <person name="Delage L."/>
            <person name="Delaroque N."/>
            <person name="Dittami S.M."/>
            <person name="Doulbeau S."/>
            <person name="Elias M."/>
            <person name="Farnham G."/>
            <person name="Gachon C.M."/>
            <person name="Gschloessl B."/>
            <person name="Heesch S."/>
            <person name="Jabbari K."/>
            <person name="Jubin C."/>
            <person name="Kawai H."/>
            <person name="Kimura K."/>
            <person name="Kloareg B."/>
            <person name="Kupper F.C."/>
            <person name="Lang D."/>
            <person name="Le Bail A."/>
            <person name="Leblanc C."/>
            <person name="Lerouge P."/>
            <person name="Lohr M."/>
            <person name="Lopez P.J."/>
            <person name="Martens C."/>
            <person name="Maumus F."/>
            <person name="Michel G."/>
            <person name="Miranda-Saavedra D."/>
            <person name="Morales J."/>
            <person name="Moreau H."/>
            <person name="Motomura T."/>
            <person name="Nagasato C."/>
            <person name="Napoli C.A."/>
            <person name="Nelson D.R."/>
            <person name="Nyvall-Collen P."/>
            <person name="Peters A.F."/>
            <person name="Pommier C."/>
            <person name="Potin P."/>
            <person name="Poulain J."/>
            <person name="Quesneville H."/>
            <person name="Read B."/>
            <person name="Rensing S.A."/>
            <person name="Ritter A."/>
            <person name="Rousvoal S."/>
            <person name="Samanta M."/>
            <person name="Samson G."/>
            <person name="Schroeder D.C."/>
            <person name="Segurens B."/>
            <person name="Strittmatter M."/>
            <person name="Tonon T."/>
            <person name="Tregear J.W."/>
            <person name="Valentin K."/>
            <person name="von Dassow P."/>
            <person name="Yamagishi T."/>
            <person name="Van de Peer Y."/>
            <person name="Wincker P."/>
        </authorList>
    </citation>
    <scope>NUCLEOTIDE SEQUENCE [LARGE SCALE GENOMIC DNA]</scope>
    <source>
        <strain evidence="16">Ec32 / CCAP1310/4</strain>
    </source>
</reference>
<keyword evidence="3" id="KW-0808">Transferase</keyword>
<evidence type="ECO:0000256" key="6">
    <source>
        <dbReference type="ARBA" id="ARBA00023098"/>
    </source>
</evidence>
<evidence type="ECO:0000256" key="12">
    <source>
        <dbReference type="RuleBase" id="RU365062"/>
    </source>
</evidence>
<evidence type="ECO:0000256" key="9">
    <source>
        <dbReference type="ARBA" id="ARBA00023315"/>
    </source>
</evidence>
<dbReference type="InParanoid" id="D8LB90"/>
<keyword evidence="4" id="KW-1000">Mitochondrion outer membrane</keyword>
<protein>
    <recommendedName>
        <fullName evidence="12">Tafazzin family protein</fullName>
    </recommendedName>
</protein>
<evidence type="ECO:0000256" key="8">
    <source>
        <dbReference type="ARBA" id="ARBA00023136"/>
    </source>
</evidence>
<dbReference type="PRINTS" id="PR00979">
    <property type="entry name" value="TAFAZZIN"/>
</dbReference>
<name>D8LB90_ECTSI</name>
<dbReference type="OrthoDB" id="193467at2759"/>
<organism evidence="15 16">
    <name type="scientific">Ectocarpus siliculosus</name>
    <name type="common">Brown alga</name>
    <name type="synonym">Conferva siliculosa</name>
    <dbReference type="NCBI Taxonomy" id="2880"/>
    <lineage>
        <taxon>Eukaryota</taxon>
        <taxon>Sar</taxon>
        <taxon>Stramenopiles</taxon>
        <taxon>Ochrophyta</taxon>
        <taxon>PX clade</taxon>
        <taxon>Phaeophyceae</taxon>
        <taxon>Ectocarpales</taxon>
        <taxon>Ectocarpaceae</taxon>
        <taxon>Ectocarpus</taxon>
    </lineage>
</organism>
<dbReference type="CDD" id="cd07989">
    <property type="entry name" value="LPLAT_AGPAT-like"/>
    <property type="match status" value="1"/>
</dbReference>
<dbReference type="InterPro" id="IPR000872">
    <property type="entry name" value="Tafazzin"/>
</dbReference>
<evidence type="ECO:0000256" key="5">
    <source>
        <dbReference type="ARBA" id="ARBA00022792"/>
    </source>
</evidence>
<dbReference type="AlphaFoldDB" id="D8LB90"/>
<evidence type="ECO:0000256" key="10">
    <source>
        <dbReference type="ARBA" id="ARBA00024323"/>
    </source>
</evidence>
<evidence type="ECO:0000256" key="11">
    <source>
        <dbReference type="ARBA" id="ARBA00047906"/>
    </source>
</evidence>
<dbReference type="STRING" id="2880.D8LB90"/>
<evidence type="ECO:0000256" key="4">
    <source>
        <dbReference type="ARBA" id="ARBA00022787"/>
    </source>
</evidence>
<comment type="similarity">
    <text evidence="2 12">Belongs to the taffazin family.</text>
</comment>
<feature type="domain" description="Phospholipid/glycerol acyltransferase" evidence="14">
    <location>
        <begin position="202"/>
        <end position="341"/>
    </location>
</feature>
<dbReference type="eggNOG" id="KOG2847">
    <property type="taxonomic scope" value="Eukaryota"/>
</dbReference>
<dbReference type="InterPro" id="IPR002123">
    <property type="entry name" value="Plipid/glycerol_acylTrfase"/>
</dbReference>
<evidence type="ECO:0000313" key="15">
    <source>
        <dbReference type="EMBL" id="CBN76599.1"/>
    </source>
</evidence>
<keyword evidence="7" id="KW-0496">Mitochondrion</keyword>
<evidence type="ECO:0000259" key="14">
    <source>
        <dbReference type="SMART" id="SM00563"/>
    </source>
</evidence>
<proteinExistence type="inferred from homology"/>
<dbReference type="Pfam" id="PF01553">
    <property type="entry name" value="Acyltransferase"/>
    <property type="match status" value="1"/>
</dbReference>
<dbReference type="GO" id="GO:0008374">
    <property type="term" value="F:O-acyltransferase activity"/>
    <property type="evidence" value="ECO:0007669"/>
    <property type="project" value="TreeGrafter"/>
</dbReference>
<dbReference type="PANTHER" id="PTHR12497:SF0">
    <property type="entry name" value="TAFAZZIN"/>
    <property type="match status" value="1"/>
</dbReference>
<keyword evidence="8" id="KW-0472">Membrane</keyword>
<feature type="region of interest" description="Disordered" evidence="13">
    <location>
        <begin position="58"/>
        <end position="102"/>
    </location>
</feature>
<evidence type="ECO:0000256" key="3">
    <source>
        <dbReference type="ARBA" id="ARBA00022679"/>
    </source>
</evidence>
<keyword evidence="5" id="KW-0999">Mitochondrion inner membrane</keyword>
<dbReference type="Proteomes" id="UP000002630">
    <property type="component" value="Linkage Group LG01"/>
</dbReference>
<dbReference type="EMBL" id="FN649726">
    <property type="protein sequence ID" value="CBN76599.1"/>
    <property type="molecule type" value="Genomic_DNA"/>
</dbReference>
<keyword evidence="9" id="KW-0012">Acyltransferase</keyword>
<comment type="subcellular location">
    <subcellularLocation>
        <location evidence="1">Mitochondrion inner membrane</location>
        <topology evidence="1">Peripheral membrane protein</topology>
        <orientation evidence="1">Intermembrane side</orientation>
    </subcellularLocation>
    <subcellularLocation>
        <location evidence="10">Mitochondrion outer membrane</location>
        <topology evidence="10">Peripheral membrane protein</topology>
        <orientation evidence="10">Intermembrane side</orientation>
    </subcellularLocation>
</comment>